<accession>A0A923M5G2</accession>
<sequence>MPFFFACELGWISFSRGVGAVSVSDFVCCITDAGAAFASSFSRAFSIASAAFASRFVSAALAAASDALRASSTFTAAPPSQGAWLYVLPHR</sequence>
<comment type="caution">
    <text evidence="1">The sequence shown here is derived from an EMBL/GenBank/DDBJ whole genome shotgun (WGS) entry which is preliminary data.</text>
</comment>
<keyword evidence="2" id="KW-1185">Reference proteome</keyword>
<dbReference type="Proteomes" id="UP000596827">
    <property type="component" value="Unassembled WGS sequence"/>
</dbReference>
<dbReference type="RefSeq" id="WP_187079570.1">
    <property type="nucleotide sequence ID" value="NZ_JACORU010000001.1"/>
</dbReference>
<dbReference type="EMBL" id="JACORU010000001">
    <property type="protein sequence ID" value="MBC5763106.1"/>
    <property type="molecule type" value="Genomic_DNA"/>
</dbReference>
<dbReference type="AlphaFoldDB" id="A0A923M5G2"/>
<reference evidence="1" key="1">
    <citation type="submission" date="2020-08" db="EMBL/GenBank/DDBJ databases">
        <title>Ramlibacter sp. GTP1 16S ribosomal RNA gene genome sequencing and assembly.</title>
        <authorList>
            <person name="Kang M."/>
        </authorList>
    </citation>
    <scope>NUCLEOTIDE SEQUENCE</scope>
    <source>
        <strain evidence="1">GTP1</strain>
    </source>
</reference>
<protein>
    <submittedName>
        <fullName evidence="1">Uncharacterized protein</fullName>
    </submittedName>
</protein>
<proteinExistence type="predicted"/>
<organism evidence="1 2">
    <name type="scientific">Ramlibacter albus</name>
    <dbReference type="NCBI Taxonomy" id="2079448"/>
    <lineage>
        <taxon>Bacteria</taxon>
        <taxon>Pseudomonadati</taxon>
        <taxon>Pseudomonadota</taxon>
        <taxon>Betaproteobacteria</taxon>
        <taxon>Burkholderiales</taxon>
        <taxon>Comamonadaceae</taxon>
        <taxon>Ramlibacter</taxon>
    </lineage>
</organism>
<evidence type="ECO:0000313" key="2">
    <source>
        <dbReference type="Proteomes" id="UP000596827"/>
    </source>
</evidence>
<evidence type="ECO:0000313" key="1">
    <source>
        <dbReference type="EMBL" id="MBC5763106.1"/>
    </source>
</evidence>
<name>A0A923M5G2_9BURK</name>
<gene>
    <name evidence="1" type="ORF">H8R02_01490</name>
</gene>